<feature type="transmembrane region" description="Helical" evidence="2">
    <location>
        <begin position="26"/>
        <end position="46"/>
    </location>
</feature>
<feature type="compositionally biased region" description="Low complexity" evidence="1">
    <location>
        <begin position="50"/>
        <end position="78"/>
    </location>
</feature>
<accession>A0ABT2JQ26</accession>
<feature type="region of interest" description="Disordered" evidence="1">
    <location>
        <begin position="50"/>
        <end position="125"/>
    </location>
</feature>
<evidence type="ECO:0000256" key="1">
    <source>
        <dbReference type="SAM" id="MobiDB-lite"/>
    </source>
</evidence>
<protein>
    <recommendedName>
        <fullName evidence="5">Integral membrane protein</fullName>
    </recommendedName>
</protein>
<evidence type="ECO:0000256" key="2">
    <source>
        <dbReference type="SAM" id="Phobius"/>
    </source>
</evidence>
<evidence type="ECO:0000313" key="3">
    <source>
        <dbReference type="EMBL" id="MCT2589624.1"/>
    </source>
</evidence>
<dbReference type="RefSeq" id="WP_260216631.1">
    <property type="nucleotide sequence ID" value="NZ_JAJAGO010000003.1"/>
</dbReference>
<evidence type="ECO:0008006" key="5">
    <source>
        <dbReference type="Google" id="ProtNLM"/>
    </source>
</evidence>
<dbReference type="Proteomes" id="UP001156389">
    <property type="component" value="Unassembled WGS sequence"/>
</dbReference>
<keyword evidence="2" id="KW-0472">Membrane</keyword>
<reference evidence="3 4" key="1">
    <citation type="submission" date="2021-10" db="EMBL/GenBank/DDBJ databases">
        <title>Streptomyces gossypii sp. nov., isolated from soil collected from cotton field.</title>
        <authorList>
            <person name="Ge X."/>
            <person name="Chen X."/>
            <person name="Liu W."/>
        </authorList>
    </citation>
    <scope>NUCLEOTIDE SEQUENCE [LARGE SCALE GENOMIC DNA]</scope>
    <source>
        <strain evidence="3 4">N2-109</strain>
    </source>
</reference>
<evidence type="ECO:0000313" key="4">
    <source>
        <dbReference type="Proteomes" id="UP001156389"/>
    </source>
</evidence>
<keyword evidence="2" id="KW-0812">Transmembrane</keyword>
<organism evidence="3 4">
    <name type="scientific">Streptomyces gossypii</name>
    <dbReference type="NCBI Taxonomy" id="2883101"/>
    <lineage>
        <taxon>Bacteria</taxon>
        <taxon>Bacillati</taxon>
        <taxon>Actinomycetota</taxon>
        <taxon>Actinomycetes</taxon>
        <taxon>Kitasatosporales</taxon>
        <taxon>Streptomycetaceae</taxon>
        <taxon>Streptomyces</taxon>
    </lineage>
</organism>
<dbReference type="EMBL" id="JAJAGO010000003">
    <property type="protein sequence ID" value="MCT2589624.1"/>
    <property type="molecule type" value="Genomic_DNA"/>
</dbReference>
<name>A0ABT2JQ26_9ACTN</name>
<sequence>MPLGTVRPVGAEPGYVGVGSMALPQWLLWVLAVLLVAGGVTAYGLVASSDSASDSASHSSSGSSQDPAGAAPSASSSSDGKEEPEEPAGDPTSVAPGDVSSPEEESTPEEEPPSEPEPSPSSRDASAVVRSFYGDINDENYSGAWELGGKNIAGTSYQKWVDGYDTTAIIELSAVNTNSAGEVSAVLRATQNDGSVQVYRGTYTVENGVIVSADITQS</sequence>
<comment type="caution">
    <text evidence="3">The sequence shown here is derived from an EMBL/GenBank/DDBJ whole genome shotgun (WGS) entry which is preliminary data.</text>
</comment>
<feature type="compositionally biased region" description="Acidic residues" evidence="1">
    <location>
        <begin position="101"/>
        <end position="114"/>
    </location>
</feature>
<keyword evidence="4" id="KW-1185">Reference proteome</keyword>
<proteinExistence type="predicted"/>
<gene>
    <name evidence="3" type="ORF">LHJ74_06745</name>
</gene>
<keyword evidence="2" id="KW-1133">Transmembrane helix</keyword>